<dbReference type="GO" id="GO:0030295">
    <property type="term" value="F:protein kinase activator activity"/>
    <property type="evidence" value="ECO:0007669"/>
    <property type="project" value="TreeGrafter"/>
</dbReference>
<dbReference type="PROSITE" id="PS50109">
    <property type="entry name" value="HIS_KIN"/>
    <property type="match status" value="1"/>
</dbReference>
<dbReference type="InterPro" id="IPR013767">
    <property type="entry name" value="PAS_fold"/>
</dbReference>
<dbReference type="Gene3D" id="3.30.450.20">
    <property type="entry name" value="PAS domain"/>
    <property type="match status" value="1"/>
</dbReference>
<dbReference type="InterPro" id="IPR004358">
    <property type="entry name" value="Sig_transdc_His_kin-like_C"/>
</dbReference>
<keyword evidence="12 13" id="KW-0472">Membrane</keyword>
<keyword evidence="10 13" id="KW-1133">Transmembrane helix</keyword>
<dbReference type="InterPro" id="IPR036890">
    <property type="entry name" value="HATPase_C_sf"/>
</dbReference>
<evidence type="ECO:0000256" key="2">
    <source>
        <dbReference type="ARBA" id="ARBA00004141"/>
    </source>
</evidence>
<dbReference type="SUPFAM" id="SSF55874">
    <property type="entry name" value="ATPase domain of HSP90 chaperone/DNA topoisomerase II/histidine kinase"/>
    <property type="match status" value="1"/>
</dbReference>
<keyword evidence="19" id="KW-1185">Reference proteome</keyword>
<evidence type="ECO:0000259" key="16">
    <source>
        <dbReference type="PROSITE" id="PS50113"/>
    </source>
</evidence>
<feature type="domain" description="Histidine kinase" evidence="14">
    <location>
        <begin position="367"/>
        <end position="584"/>
    </location>
</feature>
<dbReference type="PROSITE" id="PS50112">
    <property type="entry name" value="PAS"/>
    <property type="match status" value="1"/>
</dbReference>
<dbReference type="RefSeq" id="WP_114282327.1">
    <property type="nucleotide sequence ID" value="NZ_PSYR01000001.1"/>
</dbReference>
<dbReference type="SUPFAM" id="SSF47384">
    <property type="entry name" value="Homodimeric domain of signal transducing histidine kinase"/>
    <property type="match status" value="1"/>
</dbReference>
<evidence type="ECO:0000259" key="17">
    <source>
        <dbReference type="PROSITE" id="PS50885"/>
    </source>
</evidence>
<comment type="subcellular location">
    <subcellularLocation>
        <location evidence="2">Membrane</location>
        <topology evidence="2">Multi-pass membrane protein</topology>
    </subcellularLocation>
</comment>
<dbReference type="GO" id="GO:0005524">
    <property type="term" value="F:ATP binding"/>
    <property type="evidence" value="ECO:0007669"/>
    <property type="project" value="UniProtKB-KW"/>
</dbReference>
<keyword evidence="5" id="KW-0808">Transferase</keyword>
<keyword evidence="6 13" id="KW-0812">Transmembrane</keyword>
<accession>A0A368HHJ0</accession>
<dbReference type="InterPro" id="IPR036097">
    <property type="entry name" value="HisK_dim/P_sf"/>
</dbReference>
<dbReference type="GO" id="GO:0006355">
    <property type="term" value="P:regulation of DNA-templated transcription"/>
    <property type="evidence" value="ECO:0007669"/>
    <property type="project" value="InterPro"/>
</dbReference>
<dbReference type="CDD" id="cd00130">
    <property type="entry name" value="PAS"/>
    <property type="match status" value="1"/>
</dbReference>
<dbReference type="SMART" id="SM00388">
    <property type="entry name" value="HisKA"/>
    <property type="match status" value="1"/>
</dbReference>
<evidence type="ECO:0000256" key="1">
    <source>
        <dbReference type="ARBA" id="ARBA00000085"/>
    </source>
</evidence>
<evidence type="ECO:0000313" key="19">
    <source>
        <dbReference type="Proteomes" id="UP000253250"/>
    </source>
</evidence>
<gene>
    <name evidence="18" type="ORF">C4900_03525</name>
</gene>
<dbReference type="SMART" id="SM00387">
    <property type="entry name" value="HATPase_c"/>
    <property type="match status" value="1"/>
</dbReference>
<dbReference type="FunFam" id="3.30.565.10:FF:000006">
    <property type="entry name" value="Sensor histidine kinase WalK"/>
    <property type="match status" value="1"/>
</dbReference>
<keyword evidence="11" id="KW-0902">Two-component regulatory system</keyword>
<dbReference type="PROSITE" id="PS50885">
    <property type="entry name" value="HAMP"/>
    <property type="match status" value="1"/>
</dbReference>
<dbReference type="Gene3D" id="6.10.340.10">
    <property type="match status" value="1"/>
</dbReference>
<evidence type="ECO:0000256" key="7">
    <source>
        <dbReference type="ARBA" id="ARBA00022741"/>
    </source>
</evidence>
<dbReference type="SMART" id="SM00091">
    <property type="entry name" value="PAS"/>
    <property type="match status" value="1"/>
</dbReference>
<dbReference type="CDD" id="cd00075">
    <property type="entry name" value="HATPase"/>
    <property type="match status" value="1"/>
</dbReference>
<dbReference type="Proteomes" id="UP000253250">
    <property type="component" value="Unassembled WGS sequence"/>
</dbReference>
<sequence length="601" mass="67166">MLRSLSNRLIIAISAVVLLLGVLGALLVSRISGLGEITQAILRTNAHSAAAMSKMREAAQAYRLATHTRSRARIATHFVAAWQGFKDDSRGLHVAAERAQVEAAWKAFRHAPDTARLRSLDNALQDLRIVGRTAIAAREHHAIVAIKDLTIFASLGLGASLLVILILSVWMVRLILRPMRQLARGIHDLNPSGTHRELERYGLSEFDDLTREFNGLLRRLDKHERGNTDRLVYENAKIDALINSIDDGLVLLDRQDKILHVNFMAGMLLQTEPGELLGRNINDLNIATRFYMNLRNALVSLRREDQDEPQYSRNEFSLTIRGRLHSYILKTVPFRDKGRSIIGLIVVLQDVTELRHAEHQRTQLLATLSHELKTPLTSLSLSIGTLYETAQQDGYPHQVRQLLEVGKEEVGRLTMLVEDLLDVSRPDAIRTSIELKPLELCEFLRRQAHSFRLQADLQDVDLVVKCLPDVAVNADPVKLGWVFNNLLSNALRHTPLHGQIAVSVSTPNEEEILVEVADTGRGIPPEELPHIFDWFTQGAADRHGSAGMGLAIVREMVEAHGGRITVTSRVNEGTQFRITLPRRMTTGDLPLQPVVPLPARP</sequence>
<evidence type="ECO:0000256" key="3">
    <source>
        <dbReference type="ARBA" id="ARBA00012438"/>
    </source>
</evidence>
<evidence type="ECO:0000259" key="14">
    <source>
        <dbReference type="PROSITE" id="PS50109"/>
    </source>
</evidence>
<dbReference type="NCBIfam" id="TIGR00229">
    <property type="entry name" value="sensory_box"/>
    <property type="match status" value="1"/>
</dbReference>
<evidence type="ECO:0000256" key="13">
    <source>
        <dbReference type="SAM" id="Phobius"/>
    </source>
</evidence>
<keyword evidence="7" id="KW-0547">Nucleotide-binding</keyword>
<reference evidence="18 19" key="1">
    <citation type="submission" date="2018-02" db="EMBL/GenBank/DDBJ databases">
        <title>Insights into the biology of acidophilic members of the Acidiferrobacteraceae family derived from comparative genomic analyses.</title>
        <authorList>
            <person name="Issotta F."/>
            <person name="Thyssen C."/>
            <person name="Mena C."/>
            <person name="Moya A."/>
            <person name="Bellenberg S."/>
            <person name="Sproer C."/>
            <person name="Covarrubias P.C."/>
            <person name="Sand W."/>
            <person name="Quatrini R."/>
            <person name="Vera M."/>
        </authorList>
    </citation>
    <scope>NUCLEOTIDE SEQUENCE [LARGE SCALE GENOMIC DNA]</scope>
    <source>
        <strain evidence="19">m-1</strain>
    </source>
</reference>
<dbReference type="EMBL" id="PSYR01000001">
    <property type="protein sequence ID" value="RCN58841.1"/>
    <property type="molecule type" value="Genomic_DNA"/>
</dbReference>
<keyword evidence="4" id="KW-0597">Phosphoprotein</keyword>
<evidence type="ECO:0000256" key="11">
    <source>
        <dbReference type="ARBA" id="ARBA00023012"/>
    </source>
</evidence>
<dbReference type="CDD" id="cd00082">
    <property type="entry name" value="HisKA"/>
    <property type="match status" value="1"/>
</dbReference>
<dbReference type="InterPro" id="IPR003660">
    <property type="entry name" value="HAMP_dom"/>
</dbReference>
<dbReference type="InterPro" id="IPR003661">
    <property type="entry name" value="HisK_dim/P_dom"/>
</dbReference>
<evidence type="ECO:0000256" key="10">
    <source>
        <dbReference type="ARBA" id="ARBA00022989"/>
    </source>
</evidence>
<dbReference type="InterPro" id="IPR000700">
    <property type="entry name" value="PAS-assoc_C"/>
</dbReference>
<feature type="domain" description="PAS" evidence="15">
    <location>
        <begin position="234"/>
        <end position="280"/>
    </location>
</feature>
<dbReference type="Pfam" id="PF00512">
    <property type="entry name" value="HisKA"/>
    <property type="match status" value="1"/>
</dbReference>
<comment type="catalytic activity">
    <reaction evidence="1">
        <text>ATP + protein L-histidine = ADP + protein N-phospho-L-histidine.</text>
        <dbReference type="EC" id="2.7.13.3"/>
    </reaction>
</comment>
<dbReference type="GO" id="GO:0000156">
    <property type="term" value="F:phosphorelay response regulator activity"/>
    <property type="evidence" value="ECO:0007669"/>
    <property type="project" value="TreeGrafter"/>
</dbReference>
<keyword evidence="8" id="KW-0418">Kinase</keyword>
<evidence type="ECO:0000256" key="5">
    <source>
        <dbReference type="ARBA" id="ARBA00022679"/>
    </source>
</evidence>
<name>A0A368HHJ0_9GAMM</name>
<evidence type="ECO:0000256" key="8">
    <source>
        <dbReference type="ARBA" id="ARBA00022777"/>
    </source>
</evidence>
<keyword evidence="9" id="KW-0067">ATP-binding</keyword>
<dbReference type="InterPro" id="IPR005467">
    <property type="entry name" value="His_kinase_dom"/>
</dbReference>
<dbReference type="Pfam" id="PF00989">
    <property type="entry name" value="PAS"/>
    <property type="match status" value="1"/>
</dbReference>
<dbReference type="PRINTS" id="PR00344">
    <property type="entry name" value="BCTRLSENSOR"/>
</dbReference>
<dbReference type="AlphaFoldDB" id="A0A368HHJ0"/>
<protein>
    <recommendedName>
        <fullName evidence="3">histidine kinase</fullName>
        <ecNumber evidence="3">2.7.13.3</ecNumber>
    </recommendedName>
</protein>
<organism evidence="18 19">
    <name type="scientific">Acidiferrobacter thiooxydans</name>
    <dbReference type="NCBI Taxonomy" id="163359"/>
    <lineage>
        <taxon>Bacteria</taxon>
        <taxon>Pseudomonadati</taxon>
        <taxon>Pseudomonadota</taxon>
        <taxon>Gammaproteobacteria</taxon>
        <taxon>Acidiferrobacterales</taxon>
        <taxon>Acidiferrobacteraceae</taxon>
        <taxon>Acidiferrobacter</taxon>
    </lineage>
</organism>
<dbReference type="Gene3D" id="1.10.287.130">
    <property type="match status" value="1"/>
</dbReference>
<proteinExistence type="predicted"/>
<dbReference type="GO" id="GO:0007234">
    <property type="term" value="P:osmosensory signaling via phosphorelay pathway"/>
    <property type="evidence" value="ECO:0007669"/>
    <property type="project" value="TreeGrafter"/>
</dbReference>
<dbReference type="SUPFAM" id="SSF55785">
    <property type="entry name" value="PYP-like sensor domain (PAS domain)"/>
    <property type="match status" value="1"/>
</dbReference>
<evidence type="ECO:0000256" key="4">
    <source>
        <dbReference type="ARBA" id="ARBA00022553"/>
    </source>
</evidence>
<dbReference type="InterPro" id="IPR050351">
    <property type="entry name" value="BphY/WalK/GraS-like"/>
</dbReference>
<feature type="domain" description="PAC" evidence="16">
    <location>
        <begin position="305"/>
        <end position="363"/>
    </location>
</feature>
<feature type="domain" description="HAMP" evidence="17">
    <location>
        <begin position="173"/>
        <end position="225"/>
    </location>
</feature>
<evidence type="ECO:0000256" key="6">
    <source>
        <dbReference type="ARBA" id="ARBA00022692"/>
    </source>
</evidence>
<evidence type="ECO:0000256" key="9">
    <source>
        <dbReference type="ARBA" id="ARBA00022840"/>
    </source>
</evidence>
<dbReference type="InterPro" id="IPR000014">
    <property type="entry name" value="PAS"/>
</dbReference>
<dbReference type="OrthoDB" id="1931120at2"/>
<dbReference type="InterPro" id="IPR035965">
    <property type="entry name" value="PAS-like_dom_sf"/>
</dbReference>
<dbReference type="EC" id="2.7.13.3" evidence="3"/>
<dbReference type="PANTHER" id="PTHR42878">
    <property type="entry name" value="TWO-COMPONENT HISTIDINE KINASE"/>
    <property type="match status" value="1"/>
</dbReference>
<dbReference type="PANTHER" id="PTHR42878:SF7">
    <property type="entry name" value="SENSOR HISTIDINE KINASE GLRK"/>
    <property type="match status" value="1"/>
</dbReference>
<dbReference type="Gene3D" id="3.30.565.10">
    <property type="entry name" value="Histidine kinase-like ATPase, C-terminal domain"/>
    <property type="match status" value="1"/>
</dbReference>
<feature type="transmembrane region" description="Helical" evidence="13">
    <location>
        <begin position="151"/>
        <end position="176"/>
    </location>
</feature>
<evidence type="ECO:0000313" key="18">
    <source>
        <dbReference type="EMBL" id="RCN58841.1"/>
    </source>
</evidence>
<evidence type="ECO:0000259" key="15">
    <source>
        <dbReference type="PROSITE" id="PS50112"/>
    </source>
</evidence>
<comment type="caution">
    <text evidence="18">The sequence shown here is derived from an EMBL/GenBank/DDBJ whole genome shotgun (WGS) entry which is preliminary data.</text>
</comment>
<dbReference type="Pfam" id="PF02518">
    <property type="entry name" value="HATPase_c"/>
    <property type="match status" value="1"/>
</dbReference>
<dbReference type="InterPro" id="IPR003594">
    <property type="entry name" value="HATPase_dom"/>
</dbReference>
<evidence type="ECO:0000256" key="12">
    <source>
        <dbReference type="ARBA" id="ARBA00023136"/>
    </source>
</evidence>
<dbReference type="PROSITE" id="PS50113">
    <property type="entry name" value="PAC"/>
    <property type="match status" value="1"/>
</dbReference>
<dbReference type="GO" id="GO:0000155">
    <property type="term" value="F:phosphorelay sensor kinase activity"/>
    <property type="evidence" value="ECO:0007669"/>
    <property type="project" value="InterPro"/>
</dbReference>
<dbReference type="GO" id="GO:0005886">
    <property type="term" value="C:plasma membrane"/>
    <property type="evidence" value="ECO:0007669"/>
    <property type="project" value="UniProtKB-ARBA"/>
</dbReference>